<evidence type="ECO:0000313" key="2">
    <source>
        <dbReference type="EMBL" id="HIR89321.1"/>
    </source>
</evidence>
<reference evidence="2" key="1">
    <citation type="submission" date="2020-10" db="EMBL/GenBank/DDBJ databases">
        <authorList>
            <person name="Gilroy R."/>
        </authorList>
    </citation>
    <scope>NUCLEOTIDE SEQUENCE</scope>
    <source>
        <strain evidence="2">ChiW13-3771</strain>
    </source>
</reference>
<dbReference type="EMBL" id="DVHN01000132">
    <property type="protein sequence ID" value="HIR89321.1"/>
    <property type="molecule type" value="Genomic_DNA"/>
</dbReference>
<comment type="caution">
    <text evidence="2">The sequence shown here is derived from an EMBL/GenBank/DDBJ whole genome shotgun (WGS) entry which is preliminary data.</text>
</comment>
<protein>
    <submittedName>
        <fullName evidence="2">Uncharacterized protein</fullName>
    </submittedName>
</protein>
<keyword evidence="1" id="KW-0732">Signal</keyword>
<sequence length="126" mass="13098">MKKKIVAIALVGIMTLSNFVPAFASRNSASISGSTAGFNATGTITIDNVTNEAIATATASVACGMNVTAIFVYNNGETHPAYASNYTTSCTAVAQKSGVQAKKGIGIFKVVRDPYSWSQTKEVPVI</sequence>
<gene>
    <name evidence="2" type="ORF">IAC96_10250</name>
</gene>
<organism evidence="2 3">
    <name type="scientific">Candidatus Fimimorpha faecalis</name>
    <dbReference type="NCBI Taxonomy" id="2840824"/>
    <lineage>
        <taxon>Bacteria</taxon>
        <taxon>Bacillati</taxon>
        <taxon>Bacillota</taxon>
        <taxon>Clostridia</taxon>
        <taxon>Eubacteriales</taxon>
        <taxon>Candidatus Fimimorpha</taxon>
    </lineage>
</organism>
<feature type="signal peptide" evidence="1">
    <location>
        <begin position="1"/>
        <end position="24"/>
    </location>
</feature>
<dbReference type="AlphaFoldDB" id="A0A9D1EFZ5"/>
<evidence type="ECO:0000313" key="3">
    <source>
        <dbReference type="Proteomes" id="UP000824201"/>
    </source>
</evidence>
<feature type="chain" id="PRO_5039366583" evidence="1">
    <location>
        <begin position="25"/>
        <end position="126"/>
    </location>
</feature>
<proteinExistence type="predicted"/>
<name>A0A9D1EFZ5_9FIRM</name>
<accession>A0A9D1EFZ5</accession>
<evidence type="ECO:0000256" key="1">
    <source>
        <dbReference type="SAM" id="SignalP"/>
    </source>
</evidence>
<reference evidence="2" key="2">
    <citation type="journal article" date="2021" name="PeerJ">
        <title>Extensive microbial diversity within the chicken gut microbiome revealed by metagenomics and culture.</title>
        <authorList>
            <person name="Gilroy R."/>
            <person name="Ravi A."/>
            <person name="Getino M."/>
            <person name="Pursley I."/>
            <person name="Horton D.L."/>
            <person name="Alikhan N.F."/>
            <person name="Baker D."/>
            <person name="Gharbi K."/>
            <person name="Hall N."/>
            <person name="Watson M."/>
            <person name="Adriaenssens E.M."/>
            <person name="Foster-Nyarko E."/>
            <person name="Jarju S."/>
            <person name="Secka A."/>
            <person name="Antonio M."/>
            <person name="Oren A."/>
            <person name="Chaudhuri R.R."/>
            <person name="La Ragione R."/>
            <person name="Hildebrand F."/>
            <person name="Pallen M.J."/>
        </authorList>
    </citation>
    <scope>NUCLEOTIDE SEQUENCE</scope>
    <source>
        <strain evidence="2">ChiW13-3771</strain>
    </source>
</reference>
<dbReference type="Proteomes" id="UP000824201">
    <property type="component" value="Unassembled WGS sequence"/>
</dbReference>